<dbReference type="GeneID" id="100898432"/>
<dbReference type="Gene3D" id="2.60.40.150">
    <property type="entry name" value="C2 domain"/>
    <property type="match status" value="1"/>
</dbReference>
<feature type="compositionally biased region" description="Low complexity" evidence="2">
    <location>
        <begin position="334"/>
        <end position="360"/>
    </location>
</feature>
<dbReference type="InterPro" id="IPR001478">
    <property type="entry name" value="PDZ"/>
</dbReference>
<feature type="compositionally biased region" description="Polar residues" evidence="2">
    <location>
        <begin position="539"/>
        <end position="549"/>
    </location>
</feature>
<dbReference type="SMART" id="SM00228">
    <property type="entry name" value="PDZ"/>
    <property type="match status" value="1"/>
</dbReference>
<dbReference type="SMART" id="SM00324">
    <property type="entry name" value="RhoGAP"/>
    <property type="match status" value="1"/>
</dbReference>
<dbReference type="Pfam" id="PF00620">
    <property type="entry name" value="RhoGAP"/>
    <property type="match status" value="1"/>
</dbReference>
<dbReference type="InterPro" id="IPR008936">
    <property type="entry name" value="Rho_GTPase_activation_prot"/>
</dbReference>
<feature type="domain" description="PDZ" evidence="4">
    <location>
        <begin position="245"/>
        <end position="315"/>
    </location>
</feature>
<dbReference type="Pfam" id="PF25336">
    <property type="entry name" value="C2_SYDE"/>
    <property type="match status" value="1"/>
</dbReference>
<dbReference type="InterPro" id="IPR057459">
    <property type="entry name" value="SYDE1/2_C2"/>
</dbReference>
<dbReference type="Gene3D" id="1.10.555.10">
    <property type="entry name" value="Rho GTPase activation protein"/>
    <property type="match status" value="1"/>
</dbReference>
<feature type="domain" description="C2" evidence="3">
    <location>
        <begin position="778"/>
        <end position="897"/>
    </location>
</feature>
<feature type="region of interest" description="Disordered" evidence="2">
    <location>
        <begin position="390"/>
        <end position="409"/>
    </location>
</feature>
<reference evidence="7" key="1">
    <citation type="submission" date="2025-08" db="UniProtKB">
        <authorList>
            <consortium name="RefSeq"/>
        </authorList>
    </citation>
    <scope>IDENTIFICATION</scope>
</reference>
<evidence type="ECO:0000313" key="6">
    <source>
        <dbReference type="Proteomes" id="UP000694867"/>
    </source>
</evidence>
<keyword evidence="6" id="KW-1185">Reference proteome</keyword>
<feature type="region of interest" description="Disordered" evidence="2">
    <location>
        <begin position="608"/>
        <end position="629"/>
    </location>
</feature>
<dbReference type="Proteomes" id="UP000694867">
    <property type="component" value="Unplaced"/>
</dbReference>
<feature type="region of interest" description="Disordered" evidence="2">
    <location>
        <begin position="648"/>
        <end position="686"/>
    </location>
</feature>
<dbReference type="PROSITE" id="PS50238">
    <property type="entry name" value="RHOGAP"/>
    <property type="match status" value="1"/>
</dbReference>
<proteinExistence type="predicted"/>
<feature type="region of interest" description="Disordered" evidence="2">
    <location>
        <begin position="535"/>
        <end position="556"/>
    </location>
</feature>
<dbReference type="Gene3D" id="2.30.42.10">
    <property type="match status" value="1"/>
</dbReference>
<evidence type="ECO:0000256" key="2">
    <source>
        <dbReference type="SAM" id="MobiDB-lite"/>
    </source>
</evidence>
<dbReference type="InterPro" id="IPR000198">
    <property type="entry name" value="RhoGAP_dom"/>
</dbReference>
<dbReference type="PROSITE" id="PS50106">
    <property type="entry name" value="PDZ"/>
    <property type="match status" value="1"/>
</dbReference>
<dbReference type="SUPFAM" id="SSF50156">
    <property type="entry name" value="PDZ domain-like"/>
    <property type="match status" value="1"/>
</dbReference>
<dbReference type="PROSITE" id="PS50004">
    <property type="entry name" value="C2"/>
    <property type="match status" value="1"/>
</dbReference>
<dbReference type="GO" id="GO:0046578">
    <property type="term" value="P:regulation of Ras protein signal transduction"/>
    <property type="evidence" value="ECO:0007669"/>
    <property type="project" value="TreeGrafter"/>
</dbReference>
<dbReference type="AlphaFoldDB" id="A0AAJ7WJA8"/>
<dbReference type="InterPro" id="IPR035892">
    <property type="entry name" value="C2_domain_sf"/>
</dbReference>
<feature type="domain" description="Rho-GAP" evidence="5">
    <location>
        <begin position="934"/>
        <end position="1126"/>
    </location>
</feature>
<dbReference type="CDD" id="cd00030">
    <property type="entry name" value="C2"/>
    <property type="match status" value="1"/>
</dbReference>
<evidence type="ECO:0000313" key="7">
    <source>
        <dbReference type="RefSeq" id="XP_028968028.1"/>
    </source>
</evidence>
<dbReference type="CTD" id="43758"/>
<dbReference type="GO" id="GO:0007165">
    <property type="term" value="P:signal transduction"/>
    <property type="evidence" value="ECO:0007669"/>
    <property type="project" value="InterPro"/>
</dbReference>
<evidence type="ECO:0000256" key="1">
    <source>
        <dbReference type="ARBA" id="ARBA00022468"/>
    </source>
</evidence>
<gene>
    <name evidence="7" type="primary">LOC100898432</name>
</gene>
<feature type="region of interest" description="Disordered" evidence="2">
    <location>
        <begin position="330"/>
        <end position="363"/>
    </location>
</feature>
<dbReference type="Pfam" id="PF00595">
    <property type="entry name" value="PDZ"/>
    <property type="match status" value="1"/>
</dbReference>
<dbReference type="SUPFAM" id="SSF48350">
    <property type="entry name" value="GTPase activation domain, GAP"/>
    <property type="match status" value="1"/>
</dbReference>
<dbReference type="RefSeq" id="XP_028968028.1">
    <property type="nucleotide sequence ID" value="XM_029112195.1"/>
</dbReference>
<dbReference type="InterPro" id="IPR052118">
    <property type="entry name" value="Rho-GAP_regulator"/>
</dbReference>
<keyword evidence="1" id="KW-0343">GTPase activation</keyword>
<evidence type="ECO:0000259" key="4">
    <source>
        <dbReference type="PROSITE" id="PS50106"/>
    </source>
</evidence>
<dbReference type="KEGG" id="goe:100898432"/>
<dbReference type="GO" id="GO:0097060">
    <property type="term" value="C:synaptic membrane"/>
    <property type="evidence" value="ECO:0007669"/>
    <property type="project" value="TreeGrafter"/>
</dbReference>
<organism evidence="6 7">
    <name type="scientific">Galendromus occidentalis</name>
    <name type="common">western predatory mite</name>
    <dbReference type="NCBI Taxonomy" id="34638"/>
    <lineage>
        <taxon>Eukaryota</taxon>
        <taxon>Metazoa</taxon>
        <taxon>Ecdysozoa</taxon>
        <taxon>Arthropoda</taxon>
        <taxon>Chelicerata</taxon>
        <taxon>Arachnida</taxon>
        <taxon>Acari</taxon>
        <taxon>Parasitiformes</taxon>
        <taxon>Mesostigmata</taxon>
        <taxon>Gamasina</taxon>
        <taxon>Phytoseioidea</taxon>
        <taxon>Phytoseiidae</taxon>
        <taxon>Typhlodrominae</taxon>
        <taxon>Galendromus</taxon>
    </lineage>
</organism>
<dbReference type="SUPFAM" id="SSF49562">
    <property type="entry name" value="C2 domain (Calcium/lipid-binding domain, CaLB)"/>
    <property type="match status" value="1"/>
</dbReference>
<protein>
    <submittedName>
        <fullName evidence="7">Rho GTPase-activating protein 100F</fullName>
    </submittedName>
</protein>
<dbReference type="GO" id="GO:0016477">
    <property type="term" value="P:cell migration"/>
    <property type="evidence" value="ECO:0007669"/>
    <property type="project" value="TreeGrafter"/>
</dbReference>
<dbReference type="GO" id="GO:0030030">
    <property type="term" value="P:cell projection organization"/>
    <property type="evidence" value="ECO:0007669"/>
    <property type="project" value="TreeGrafter"/>
</dbReference>
<evidence type="ECO:0000259" key="3">
    <source>
        <dbReference type="PROSITE" id="PS50004"/>
    </source>
</evidence>
<dbReference type="GO" id="GO:0005096">
    <property type="term" value="F:GTPase activator activity"/>
    <property type="evidence" value="ECO:0007669"/>
    <property type="project" value="UniProtKB-KW"/>
</dbReference>
<sequence>MTFEDWHTKSSGQTTVITDQKLKNELLADQYLGGHGSHSGGHIATANGPGQNLQFGGAPNAHLLPHQSSPRLIPPLHDKFTHLLADTMFCCGRRKDTHETEFAVGVDGSDGRHLFYNMSTGAGRGRGMAGSQFHGGGGGGGGGGQPMGNGISAPLGRGRLAPGQVPEMVIQSDFRKISGISTDVFRQIEAVENSYDAQTAANMELVERRGEMVIRLLDPRSLGRVGQEFGRRYIEAAATSHAIRFVEIIKRPGQTLGLYIREGDAQFTYEGVYISRIAIESAVYSSGLLKVGDEILAVNLVDVRHMSLDDVVIIMSIPRRLVLTIRASSHPPTHHLQQQHQQQQHQQQLQQQQHQQQQHLPTASIQQQVQENPYGNTLDRPRPVVVIKKDMNEQDDDGQREFYKPPGVPIGYEDPYGFGARVSVQSTQPKLQHQYPKTLDNFADQVHTFGTTPRGSTPAGRVHENYDYSKSLSRVGQPERPQSRQGRFMTADRAMMRTESEQRLAAAALAQGAANIANQRQNSFDRYYSLSLRPKITSGGPTTPLQSKTLGRPGTSAGYSAEDYPYLSASRQNLQAAAAAAAAGIRRASLMESSSDTEMCSSRDILLGRGMPRSMSGIQRPTGGSNSLPRVRTAGIISAAMAAAESEYRRQQSLSRYGDEEQDLQERRRRQSAGSSPGRYDSLSGKLSTTSLRKDLSLPRIAAHSTDSLLESLRQDNRILAAAGSAATLGRSRSALGFASRQNNLPHAFSMDYIKLPHLSGADKTGLALGSRGDLFKKNYGSRTDVEMTAPGSLSGVLWVHLLAARGLRATGTHKEAHFRDLYCVIECDRVHKARTVVRTGDHSFDWNEVFELDLADNINVAFLLYSWDPQSRHRLCYKGTINLVSALKEAPVYNIALKLEPRGSLYVKLRYRNVKQTFQRLPSTTPQSGVFGVPLDILIGREQGNGVPLILKRCVDEVEKRGLDIVGIYRLCGSALRKKILRESFERNAWTVDLTAEHVPDINVITSLIKDYLRELPEPLFTKGLFDMLADGLSVCLPDDPTGNAKLMFGILDCLPKANRSTALFLLDHLKQIAAHSDTNKVTSQSLAVSFGPILMCHSKFEALAHIPKPIEILKYLIDLWPPKPQSQQPKCEPQSSEYSSLLPSKDSILDRLRKLIERSSPVSCMTSMHGADRLRDPSPHVVGRPAADHFPVEAVGVFACELVGKSSFGVDC</sequence>
<dbReference type="PANTHER" id="PTHR46150">
    <property type="entry name" value="RHO GTPASE-ACTIVATING PROTEIN 100F"/>
    <property type="match status" value="1"/>
</dbReference>
<feature type="region of interest" description="Disordered" evidence="2">
    <location>
        <begin position="468"/>
        <end position="487"/>
    </location>
</feature>
<feature type="compositionally biased region" description="Basic and acidic residues" evidence="2">
    <location>
        <begin position="390"/>
        <end position="403"/>
    </location>
</feature>
<dbReference type="CDD" id="cd06718">
    <property type="entry name" value="PDZ_Par6-like"/>
    <property type="match status" value="1"/>
</dbReference>
<dbReference type="PANTHER" id="PTHR46150:SF3">
    <property type="entry name" value="RHO GTPASE-ACTIVATING PROTEIN 100F"/>
    <property type="match status" value="1"/>
</dbReference>
<accession>A0AAJ7WJA8</accession>
<dbReference type="InterPro" id="IPR036034">
    <property type="entry name" value="PDZ_sf"/>
</dbReference>
<feature type="region of interest" description="Disordered" evidence="2">
    <location>
        <begin position="38"/>
        <end position="70"/>
    </location>
</feature>
<name>A0AAJ7WJA8_9ACAR</name>
<evidence type="ECO:0000259" key="5">
    <source>
        <dbReference type="PROSITE" id="PS50238"/>
    </source>
</evidence>
<dbReference type="InterPro" id="IPR000008">
    <property type="entry name" value="C2_dom"/>
</dbReference>
<feature type="compositionally biased region" description="Polar residues" evidence="2">
    <location>
        <begin position="616"/>
        <end position="628"/>
    </location>
</feature>